<dbReference type="InterPro" id="IPR001229">
    <property type="entry name" value="Jacalin-like_lectin_dom"/>
</dbReference>
<comment type="similarity">
    <text evidence="1">Belongs to the jacalin lectin family.</text>
</comment>
<dbReference type="GO" id="GO:0030246">
    <property type="term" value="F:carbohydrate binding"/>
    <property type="evidence" value="ECO:0007669"/>
    <property type="project" value="UniProtKB-KW"/>
</dbReference>
<dbReference type="InterPro" id="IPR036404">
    <property type="entry name" value="Jacalin-like_lectin_dom_sf"/>
</dbReference>
<reference evidence="4" key="3">
    <citation type="submission" date="2023-03" db="UniProtKB">
        <authorList>
            <consortium name="EnsemblPlants"/>
        </authorList>
    </citation>
    <scope>IDENTIFICATION</scope>
    <source>
        <strain evidence="4">cv. Chiifu-401-42</strain>
    </source>
</reference>
<evidence type="ECO:0000259" key="3">
    <source>
        <dbReference type="PROSITE" id="PS51752"/>
    </source>
</evidence>
<feature type="domain" description="Jacalin-type lectin" evidence="3">
    <location>
        <begin position="3"/>
        <end position="154"/>
    </location>
</feature>
<name>M4F9C2_BRACM</name>
<dbReference type="PANTHER" id="PTHR47293">
    <property type="entry name" value="JACALIN-RELATED LECTIN 3"/>
    <property type="match status" value="1"/>
</dbReference>
<evidence type="ECO:0000313" key="4">
    <source>
        <dbReference type="EnsemblPlants" id="Bra037685.1-P"/>
    </source>
</evidence>
<protein>
    <recommendedName>
        <fullName evidence="3">Jacalin-type lectin domain-containing protein</fullName>
    </recommendedName>
</protein>
<evidence type="ECO:0000256" key="2">
    <source>
        <dbReference type="ARBA" id="ARBA00022734"/>
    </source>
</evidence>
<evidence type="ECO:0000256" key="1">
    <source>
        <dbReference type="ARBA" id="ARBA00006568"/>
    </source>
</evidence>
<dbReference type="SMR" id="M4F9C2"/>
<dbReference type="PANTHER" id="PTHR47293:SF46">
    <property type="entry name" value="JACALIN-TYPE LECTIN DOMAIN-CONTAINING PROTEIN"/>
    <property type="match status" value="1"/>
</dbReference>
<proteinExistence type="inferred from homology"/>
<keyword evidence="5" id="KW-1185">Reference proteome</keyword>
<dbReference type="OMA" id="KERVWHV"/>
<reference evidence="4 5" key="1">
    <citation type="journal article" date="2011" name="Nat. Genet.">
        <title>The genome of the mesopolyploid crop species Brassica rapa.</title>
        <authorList>
            <consortium name="Brassica rapa Genome Sequencing Project Consortium"/>
            <person name="Wang X."/>
            <person name="Wang H."/>
            <person name="Wang J."/>
            <person name="Sun R."/>
            <person name="Wu J."/>
            <person name="Liu S."/>
            <person name="Bai Y."/>
            <person name="Mun J.H."/>
            <person name="Bancroft I."/>
            <person name="Cheng F."/>
            <person name="Huang S."/>
            <person name="Li X."/>
            <person name="Hua W."/>
            <person name="Wang J."/>
            <person name="Wang X."/>
            <person name="Freeling M."/>
            <person name="Pires J.C."/>
            <person name="Paterson A.H."/>
            <person name="Chalhoub B."/>
            <person name="Wang B."/>
            <person name="Hayward A."/>
            <person name="Sharpe A.G."/>
            <person name="Park B.S."/>
            <person name="Weisshaar B."/>
            <person name="Liu B."/>
            <person name="Li B."/>
            <person name="Liu B."/>
            <person name="Tong C."/>
            <person name="Song C."/>
            <person name="Duran C."/>
            <person name="Peng C."/>
            <person name="Geng C."/>
            <person name="Koh C."/>
            <person name="Lin C."/>
            <person name="Edwards D."/>
            <person name="Mu D."/>
            <person name="Shen D."/>
            <person name="Soumpourou E."/>
            <person name="Li F."/>
            <person name="Fraser F."/>
            <person name="Conant G."/>
            <person name="Lassalle G."/>
            <person name="King G.J."/>
            <person name="Bonnema G."/>
            <person name="Tang H."/>
            <person name="Wang H."/>
            <person name="Belcram H."/>
            <person name="Zhou H."/>
            <person name="Hirakawa H."/>
            <person name="Abe H."/>
            <person name="Guo H."/>
            <person name="Wang H."/>
            <person name="Jin H."/>
            <person name="Parkin I.A."/>
            <person name="Batley J."/>
            <person name="Kim J.S."/>
            <person name="Just J."/>
            <person name="Li J."/>
            <person name="Xu J."/>
            <person name="Deng J."/>
            <person name="Kim J.A."/>
            <person name="Li J."/>
            <person name="Yu J."/>
            <person name="Meng J."/>
            <person name="Wang J."/>
            <person name="Min J."/>
            <person name="Poulain J."/>
            <person name="Wang J."/>
            <person name="Hatakeyama K."/>
            <person name="Wu K."/>
            <person name="Wang L."/>
            <person name="Fang L."/>
            <person name="Trick M."/>
            <person name="Links M.G."/>
            <person name="Zhao M."/>
            <person name="Jin M."/>
            <person name="Ramchiary N."/>
            <person name="Drou N."/>
            <person name="Berkman P.J."/>
            <person name="Cai Q."/>
            <person name="Huang Q."/>
            <person name="Li R."/>
            <person name="Tabata S."/>
            <person name="Cheng S."/>
            <person name="Zhang S."/>
            <person name="Zhang S."/>
            <person name="Huang S."/>
            <person name="Sato S."/>
            <person name="Sun S."/>
            <person name="Kwon S.J."/>
            <person name="Choi S.R."/>
            <person name="Lee T.H."/>
            <person name="Fan W."/>
            <person name="Zhao X."/>
            <person name="Tan X."/>
            <person name="Xu X."/>
            <person name="Wang Y."/>
            <person name="Qiu Y."/>
            <person name="Yin Y."/>
            <person name="Li Y."/>
            <person name="Du Y."/>
            <person name="Liao Y."/>
            <person name="Lim Y."/>
            <person name="Narusaka Y."/>
            <person name="Wang Y."/>
            <person name="Wang Z."/>
            <person name="Li Z."/>
            <person name="Wang Z."/>
            <person name="Xiong Z."/>
            <person name="Zhang Z."/>
        </authorList>
    </citation>
    <scope>NUCLEOTIDE SEQUENCE [LARGE SCALE GENOMIC DNA]</scope>
    <source>
        <strain evidence="4 5">cv. Chiifu-401-42</strain>
    </source>
</reference>
<dbReference type="HOGENOM" id="CLU_076205_0_1_1"/>
<dbReference type="AlphaFoldDB" id="M4F9C2"/>
<dbReference type="InParanoid" id="M4F9C2"/>
<keyword evidence="2" id="KW-0430">Lectin</keyword>
<evidence type="ECO:0000313" key="5">
    <source>
        <dbReference type="Proteomes" id="UP000011750"/>
    </source>
</evidence>
<dbReference type="Gramene" id="Bra037685.1">
    <property type="protein sequence ID" value="Bra037685.1-P"/>
    <property type="gene ID" value="Bra037685"/>
</dbReference>
<dbReference type="EnsemblPlants" id="Bra037685.1">
    <property type="protein sequence ID" value="Bra037685.1-P"/>
    <property type="gene ID" value="Bra037685"/>
</dbReference>
<accession>M4F9C2</accession>
<dbReference type="Proteomes" id="UP000011750">
    <property type="component" value="Chromosome A04"/>
</dbReference>
<dbReference type="PROSITE" id="PS51752">
    <property type="entry name" value="JACALIN_LECTIN"/>
    <property type="match status" value="1"/>
</dbReference>
<reference evidence="4 5" key="2">
    <citation type="journal article" date="2018" name="Hortic Res">
        <title>Improved Brassica rapa reference genome by single-molecule sequencing and chromosome conformation capture technologies.</title>
        <authorList>
            <person name="Zhang L."/>
            <person name="Cai X."/>
            <person name="Wu J."/>
            <person name="Liu M."/>
            <person name="Grob S."/>
            <person name="Cheng F."/>
            <person name="Liang J."/>
            <person name="Cai C."/>
            <person name="Liu Z."/>
            <person name="Liu B."/>
            <person name="Wang F."/>
            <person name="Li S."/>
            <person name="Liu F."/>
            <person name="Li X."/>
            <person name="Cheng L."/>
            <person name="Yang W."/>
            <person name="Li M.H."/>
            <person name="Grossniklaus U."/>
            <person name="Zheng H."/>
            <person name="Wang X."/>
        </authorList>
    </citation>
    <scope>NUCLEOTIDE SEQUENCE [LARGE SCALE GENOMIC DNA]</scope>
    <source>
        <strain evidence="4 5">cv. Chiifu-401-42</strain>
    </source>
</reference>
<dbReference type="SUPFAM" id="SSF51101">
    <property type="entry name" value="Mannose-binding lectins"/>
    <property type="match status" value="1"/>
</dbReference>
<dbReference type="Pfam" id="PF01419">
    <property type="entry name" value="Jacalin"/>
    <property type="match status" value="1"/>
</dbReference>
<dbReference type="SMART" id="SM00915">
    <property type="entry name" value="Jacalin"/>
    <property type="match status" value="1"/>
</dbReference>
<sequence length="172" mass="19502">MAMIRMGPIGWESNFAKTTWDEMGHNIISHIIVSFDKSGVRSIQFGYVNNGTLAISKTFGSSAVGYNSRIVRLNHESEFVTGLSLEIYDNFITSLTFHTNQRNHEAVHLTFNTKFPKPKKIELHSGILEQSEFGGFFGTYGLYELISIGFYVRLPLPDVKNIKKERVWHVAA</sequence>
<organism evidence="4 5">
    <name type="scientific">Brassica campestris</name>
    <name type="common">Field mustard</name>
    <dbReference type="NCBI Taxonomy" id="3711"/>
    <lineage>
        <taxon>Eukaryota</taxon>
        <taxon>Viridiplantae</taxon>
        <taxon>Streptophyta</taxon>
        <taxon>Embryophyta</taxon>
        <taxon>Tracheophyta</taxon>
        <taxon>Spermatophyta</taxon>
        <taxon>Magnoliopsida</taxon>
        <taxon>eudicotyledons</taxon>
        <taxon>Gunneridae</taxon>
        <taxon>Pentapetalae</taxon>
        <taxon>rosids</taxon>
        <taxon>malvids</taxon>
        <taxon>Brassicales</taxon>
        <taxon>Brassicaceae</taxon>
        <taxon>Brassiceae</taxon>
        <taxon>Brassica</taxon>
    </lineage>
</organism>
<dbReference type="Gene3D" id="2.100.10.30">
    <property type="entry name" value="Jacalin-like lectin domain"/>
    <property type="match status" value="1"/>
</dbReference>